<reference evidence="1 2" key="1">
    <citation type="submission" date="2018-11" db="EMBL/GenBank/DDBJ databases">
        <title>Sequencing the genomes of 1000 actinobacteria strains.</title>
        <authorList>
            <person name="Klenk H.-P."/>
        </authorList>
    </citation>
    <scope>NUCLEOTIDE SEQUENCE [LARGE SCALE GENOMIC DNA]</scope>
    <source>
        <strain evidence="1 2">DSM 13521</strain>
    </source>
</reference>
<dbReference type="Proteomes" id="UP000275356">
    <property type="component" value="Unassembled WGS sequence"/>
</dbReference>
<keyword evidence="2" id="KW-1185">Reference proteome</keyword>
<organism evidence="1 2">
    <name type="scientific">Salana multivorans</name>
    <dbReference type="NCBI Taxonomy" id="120377"/>
    <lineage>
        <taxon>Bacteria</taxon>
        <taxon>Bacillati</taxon>
        <taxon>Actinomycetota</taxon>
        <taxon>Actinomycetes</taxon>
        <taxon>Micrococcales</taxon>
        <taxon>Beutenbergiaceae</taxon>
        <taxon>Salana</taxon>
    </lineage>
</organism>
<dbReference type="OrthoDB" id="3267160at2"/>
<dbReference type="InterPro" id="IPR019675">
    <property type="entry name" value="DUF2550"/>
</dbReference>
<evidence type="ECO:0000313" key="2">
    <source>
        <dbReference type="Proteomes" id="UP000275356"/>
    </source>
</evidence>
<accession>A0A3N2D877</accession>
<gene>
    <name evidence="1" type="ORF">EDD28_0215</name>
</gene>
<comment type="caution">
    <text evidence="1">The sequence shown here is derived from an EMBL/GenBank/DDBJ whole genome shotgun (WGS) entry which is preliminary data.</text>
</comment>
<dbReference type="Pfam" id="PF10739">
    <property type="entry name" value="DUF2550"/>
    <property type="match status" value="1"/>
</dbReference>
<evidence type="ECO:0000313" key="1">
    <source>
        <dbReference type="EMBL" id="ROR95654.1"/>
    </source>
</evidence>
<sequence>MVVAVIVALLVLVAAAGWFWFRLRTLGRRVGSFPCAIRDETGWASGIACYTALELRWYRVISLSPRPRHVWARGRFAILGPARPIDAGDGPSRGPLRSGSLVEVECRVRDAAGAESTMSLGISRGAYAGLASWLESAPPGAGLRRAIL</sequence>
<dbReference type="AlphaFoldDB" id="A0A3N2D877"/>
<proteinExistence type="predicted"/>
<dbReference type="EMBL" id="RKHQ01000001">
    <property type="protein sequence ID" value="ROR95654.1"/>
    <property type="molecule type" value="Genomic_DNA"/>
</dbReference>
<name>A0A3N2D877_9MICO</name>
<protein>
    <submittedName>
        <fullName evidence="1">Uncharacterized protein DUF2550</fullName>
    </submittedName>
</protein>
<dbReference type="RefSeq" id="WP_123737941.1">
    <property type="nucleotide sequence ID" value="NZ_CALFQU010000038.1"/>
</dbReference>